<feature type="compositionally biased region" description="Acidic residues" evidence="1">
    <location>
        <begin position="816"/>
        <end position="828"/>
    </location>
</feature>
<evidence type="ECO:0000256" key="1">
    <source>
        <dbReference type="SAM" id="MobiDB-lite"/>
    </source>
</evidence>
<evidence type="ECO:0008006" key="6">
    <source>
        <dbReference type="Google" id="ProtNLM"/>
    </source>
</evidence>
<accession>A0A3D8SZ17</accession>
<feature type="region of interest" description="Disordered" evidence="1">
    <location>
        <begin position="722"/>
        <end position="747"/>
    </location>
</feature>
<dbReference type="SMART" id="SM00609">
    <property type="entry name" value="VIT"/>
    <property type="match status" value="1"/>
</dbReference>
<evidence type="ECO:0000313" key="4">
    <source>
        <dbReference type="EMBL" id="RDW91534.1"/>
    </source>
</evidence>
<dbReference type="Proteomes" id="UP000256328">
    <property type="component" value="Unassembled WGS sequence"/>
</dbReference>
<keyword evidence="5" id="KW-1185">Reference proteome</keyword>
<sequence length="966" mass="105322">MAHNICGCHFYVENPGNNVETRKRHYLPMVGSEVHATILSRTAKTRLKQTFTNPAPNEVIKECLYSFPLFDGVSVVSFTCHIGDKLLRGIVQEKAKAKATFDNAVSNGLTSGLFAQDLAASDVFSTQLGNIPPGSSITVEISYVGELKHDAQADGIRLTIPTKIAPRYGDSPYTVFNYSSIGGLRVENIDIGMKITVDAHMADGASIKSIQSPSHPIAVTMGVLSTNTTADPTTSKASVSLSLGKTALDEDFILIIQATDVGKPSAVLEAHPTLKGHRALMTTLVPKFSLPATRPEIVFVADRSGSMQENIPMLISAMKVFLKSLPAGVKFNICSFGSGYSFLWEKSEAYNADSLAWAMQHTDSFRANMGGTQTFNALKATVERRYKDLSLEIILLTDGEISDQHQLFQYINEQVTGSSGKIRVFPLGIGNRVSHALIEGVARAGNGFSQSVQDGERLDGKVVKMLRGALSPHVDNYTLEVNYEADDEFELVDRVTDGLRILMPQESPSNGSDKLAGNMELDPEQQSISLFDENANPEGADLQEIENNLPNIPIPTLLQAPHKIPSLFSFSRTVVYLLMSPTSIQKNPVSVTLRATSPHGPLEITIPIEKLLISGETIHQLAARKAVQDLEEGRGWLYNAKVVGNLPTGDSNSSELIRDRYPGRFSEIVVKEAVRLGETFQIAGKWTSFVAVGENQGVNQAIVNPNSRYAEIIRAEMQTLQDSPQSNTGVRKRVRARRGGIPSSRVQTAENSLAAYQQSLMVLQQTNKNRRLMVPAAPGARPSPQFQTGNINPPSPPSVVGGLADAFSVRRKANDVDDWEVDEDDEDCGTGLDFGSSAGFSSPAPAPPSRSHCSRKDPHNTVLSLIELQSFDGSWASVSKDKILQLIDLRDSSGADQKDLESTLLLTVLVVTYLSQYKSTEEDVWTLVVEKAKGWINNQVLIEDGQMKMETLESRVLEILHKNMGS</sequence>
<dbReference type="OrthoDB" id="1729737at2759"/>
<dbReference type="InterPro" id="IPR036465">
    <property type="entry name" value="vWFA_dom_sf"/>
</dbReference>
<feature type="domain" description="VIT" evidence="3">
    <location>
        <begin position="13"/>
        <end position="145"/>
    </location>
</feature>
<dbReference type="PROSITE" id="PS50234">
    <property type="entry name" value="VWFA"/>
    <property type="match status" value="1"/>
</dbReference>
<dbReference type="PANTHER" id="PTHR45737">
    <property type="entry name" value="VON WILLEBRAND FACTOR A DOMAIN-CONTAINING PROTEIN 5A"/>
    <property type="match status" value="1"/>
</dbReference>
<gene>
    <name evidence="4" type="ORF">BP5796_02699</name>
</gene>
<dbReference type="PROSITE" id="PS51468">
    <property type="entry name" value="VIT"/>
    <property type="match status" value="1"/>
</dbReference>
<feature type="region of interest" description="Disordered" evidence="1">
    <location>
        <begin position="814"/>
        <end position="857"/>
    </location>
</feature>
<feature type="domain" description="VWFA" evidence="2">
    <location>
        <begin position="296"/>
        <end position="466"/>
    </location>
</feature>
<dbReference type="InterPro" id="IPR013694">
    <property type="entry name" value="VIT"/>
</dbReference>
<protein>
    <recommendedName>
        <fullName evidence="6">VIT-domain-containing protein</fullName>
    </recommendedName>
</protein>
<dbReference type="SMART" id="SM00327">
    <property type="entry name" value="VWA"/>
    <property type="match status" value="1"/>
</dbReference>
<name>A0A3D8SZ17_9HELO</name>
<dbReference type="EMBL" id="PDLN01000003">
    <property type="protein sequence ID" value="RDW91534.1"/>
    <property type="molecule type" value="Genomic_DNA"/>
</dbReference>
<dbReference type="SUPFAM" id="SSF53300">
    <property type="entry name" value="vWA-like"/>
    <property type="match status" value="1"/>
</dbReference>
<proteinExistence type="predicted"/>
<dbReference type="Pfam" id="PF13768">
    <property type="entry name" value="VWA_3"/>
    <property type="match status" value="1"/>
</dbReference>
<reference evidence="4 5" key="1">
    <citation type="journal article" date="2018" name="IMA Fungus">
        <title>IMA Genome-F 9: Draft genome sequence of Annulohypoxylon stygium, Aspergillus mulundensis, Berkeleyomyces basicola (syn. Thielaviopsis basicola), Ceratocystis smalleyi, two Cercospora beticola strains, Coleophoma cylindrospora, Fusarium fracticaudum, Phialophora cf. hyalina, and Morchella septimelata.</title>
        <authorList>
            <person name="Wingfield B.D."/>
            <person name="Bills G.F."/>
            <person name="Dong Y."/>
            <person name="Huang W."/>
            <person name="Nel W.J."/>
            <person name="Swalarsk-Parry B.S."/>
            <person name="Vaghefi N."/>
            <person name="Wilken P.M."/>
            <person name="An Z."/>
            <person name="de Beer Z.W."/>
            <person name="De Vos L."/>
            <person name="Chen L."/>
            <person name="Duong T.A."/>
            <person name="Gao Y."/>
            <person name="Hammerbacher A."/>
            <person name="Kikkert J.R."/>
            <person name="Li Y."/>
            <person name="Li H."/>
            <person name="Li K."/>
            <person name="Li Q."/>
            <person name="Liu X."/>
            <person name="Ma X."/>
            <person name="Naidoo K."/>
            <person name="Pethybridge S.J."/>
            <person name="Sun J."/>
            <person name="Steenkamp E.T."/>
            <person name="van der Nest M.A."/>
            <person name="van Wyk S."/>
            <person name="Wingfield M.J."/>
            <person name="Xiong C."/>
            <person name="Yue Q."/>
            <person name="Zhang X."/>
        </authorList>
    </citation>
    <scope>NUCLEOTIDE SEQUENCE [LARGE SCALE GENOMIC DNA]</scope>
    <source>
        <strain evidence="4 5">BP5796</strain>
    </source>
</reference>
<dbReference type="PANTHER" id="PTHR45737:SF6">
    <property type="entry name" value="VON WILLEBRAND FACTOR A DOMAIN-CONTAINING PROTEIN 5A"/>
    <property type="match status" value="1"/>
</dbReference>
<dbReference type="Gene3D" id="3.40.50.410">
    <property type="entry name" value="von Willebrand factor, type A domain"/>
    <property type="match status" value="1"/>
</dbReference>
<comment type="caution">
    <text evidence="4">The sequence shown here is derived from an EMBL/GenBank/DDBJ whole genome shotgun (WGS) entry which is preliminary data.</text>
</comment>
<feature type="region of interest" description="Disordered" evidence="1">
    <location>
        <begin position="775"/>
        <end position="802"/>
    </location>
</feature>
<evidence type="ECO:0000259" key="2">
    <source>
        <dbReference type="PROSITE" id="PS50234"/>
    </source>
</evidence>
<dbReference type="AlphaFoldDB" id="A0A3D8SZ17"/>
<feature type="compositionally biased region" description="Low complexity" evidence="1">
    <location>
        <begin position="834"/>
        <end position="843"/>
    </location>
</feature>
<dbReference type="InterPro" id="IPR002035">
    <property type="entry name" value="VWF_A"/>
</dbReference>
<dbReference type="Pfam" id="PF08487">
    <property type="entry name" value="VIT"/>
    <property type="match status" value="1"/>
</dbReference>
<evidence type="ECO:0000313" key="5">
    <source>
        <dbReference type="Proteomes" id="UP000256328"/>
    </source>
</evidence>
<organism evidence="4 5">
    <name type="scientific">Coleophoma crateriformis</name>
    <dbReference type="NCBI Taxonomy" id="565419"/>
    <lineage>
        <taxon>Eukaryota</taxon>
        <taxon>Fungi</taxon>
        <taxon>Dikarya</taxon>
        <taxon>Ascomycota</taxon>
        <taxon>Pezizomycotina</taxon>
        <taxon>Leotiomycetes</taxon>
        <taxon>Helotiales</taxon>
        <taxon>Dermateaceae</taxon>
        <taxon>Coleophoma</taxon>
    </lineage>
</organism>
<evidence type="ECO:0000259" key="3">
    <source>
        <dbReference type="PROSITE" id="PS51468"/>
    </source>
</evidence>